<dbReference type="NCBIfam" id="TIGR01511">
    <property type="entry name" value="ATPase-IB1_Cu"/>
    <property type="match status" value="1"/>
</dbReference>
<evidence type="ECO:0000256" key="13">
    <source>
        <dbReference type="ARBA" id="ARBA00023136"/>
    </source>
</evidence>
<keyword evidence="12" id="KW-0406">Ion transport</keyword>
<dbReference type="InterPro" id="IPR036163">
    <property type="entry name" value="HMA_dom_sf"/>
</dbReference>
<dbReference type="CDD" id="cd00371">
    <property type="entry name" value="HMA"/>
    <property type="match status" value="2"/>
</dbReference>
<gene>
    <name evidence="16" type="ORF">AAJCM20276_23610</name>
</gene>
<dbReference type="InterPro" id="IPR044492">
    <property type="entry name" value="P_typ_ATPase_HD_dom"/>
</dbReference>
<dbReference type="AlphaFoldDB" id="A0A6S6PFJ0"/>
<dbReference type="NCBIfam" id="TIGR01494">
    <property type="entry name" value="ATPase_P-type"/>
    <property type="match status" value="1"/>
</dbReference>
<dbReference type="Pfam" id="PF00702">
    <property type="entry name" value="Hydrolase"/>
    <property type="match status" value="1"/>
</dbReference>
<protein>
    <recommendedName>
        <fullName evidence="3">P-type Cu(+) transporter</fullName>
        <ecNumber evidence="3">7.2.2.8</ecNumber>
    </recommendedName>
</protein>
<keyword evidence="4" id="KW-0813">Transport</keyword>
<dbReference type="FunFam" id="3.30.70.100:FF:000005">
    <property type="entry name" value="Copper-exporting P-type ATPase A"/>
    <property type="match status" value="1"/>
</dbReference>
<dbReference type="GO" id="GO:0060003">
    <property type="term" value="P:copper ion export"/>
    <property type="evidence" value="ECO:0007669"/>
    <property type="project" value="UniProtKB-ARBA"/>
</dbReference>
<evidence type="ECO:0000256" key="9">
    <source>
        <dbReference type="ARBA" id="ARBA00022840"/>
    </source>
</evidence>
<evidence type="ECO:0000256" key="14">
    <source>
        <dbReference type="RuleBase" id="RU362081"/>
    </source>
</evidence>
<keyword evidence="8 14" id="KW-0547">Nucleotide-binding</keyword>
<comment type="subcellular location">
    <subcellularLocation>
        <location evidence="1">Cell membrane</location>
        <topology evidence="1">Multi-pass membrane protein</topology>
    </subcellularLocation>
</comment>
<feature type="transmembrane region" description="Helical" evidence="14">
    <location>
        <begin position="409"/>
        <end position="431"/>
    </location>
</feature>
<dbReference type="InterPro" id="IPR017969">
    <property type="entry name" value="Heavy-metal-associated_CS"/>
</dbReference>
<dbReference type="GO" id="GO:0005524">
    <property type="term" value="F:ATP binding"/>
    <property type="evidence" value="ECO:0007669"/>
    <property type="project" value="UniProtKB-UniRule"/>
</dbReference>
<accession>A0A6S6PFJ0</accession>
<dbReference type="GO" id="GO:0005507">
    <property type="term" value="F:copper ion binding"/>
    <property type="evidence" value="ECO:0007669"/>
    <property type="project" value="TreeGrafter"/>
</dbReference>
<feature type="domain" description="HMA" evidence="15">
    <location>
        <begin position="17"/>
        <end position="82"/>
    </location>
</feature>
<dbReference type="InterPro" id="IPR006121">
    <property type="entry name" value="HMA_dom"/>
</dbReference>
<feature type="transmembrane region" description="Helical" evidence="14">
    <location>
        <begin position="228"/>
        <end position="251"/>
    </location>
</feature>
<dbReference type="InterPro" id="IPR023298">
    <property type="entry name" value="ATPase_P-typ_TM_dom_sf"/>
</dbReference>
<evidence type="ECO:0000256" key="5">
    <source>
        <dbReference type="ARBA" id="ARBA00022475"/>
    </source>
</evidence>
<keyword evidence="10" id="KW-1278">Translocase</keyword>
<dbReference type="PANTHER" id="PTHR43520">
    <property type="entry name" value="ATP7, ISOFORM B"/>
    <property type="match status" value="1"/>
</dbReference>
<reference evidence="16 17" key="1">
    <citation type="submission" date="2020-07" db="EMBL/GenBank/DDBJ databases">
        <title>Complete Genome Sequence of an acetic acid bacterium, Acetobacter aceti JCM20276.</title>
        <authorList>
            <person name="Hirose Y."/>
            <person name="Mihara H."/>
        </authorList>
    </citation>
    <scope>NUCLEOTIDE SEQUENCE [LARGE SCALE GENOMIC DNA]</scope>
    <source>
        <strain evidence="16 17">JCM20276</strain>
    </source>
</reference>
<dbReference type="EC" id="7.2.2.8" evidence="3"/>
<dbReference type="SUPFAM" id="SSF81653">
    <property type="entry name" value="Calcium ATPase, transduction domain A"/>
    <property type="match status" value="1"/>
</dbReference>
<dbReference type="PANTHER" id="PTHR43520:SF8">
    <property type="entry name" value="P-TYPE CU(+) TRANSPORTER"/>
    <property type="match status" value="1"/>
</dbReference>
<evidence type="ECO:0000259" key="15">
    <source>
        <dbReference type="PROSITE" id="PS50846"/>
    </source>
</evidence>
<dbReference type="SFLD" id="SFLDF00027">
    <property type="entry name" value="p-type_atpase"/>
    <property type="match status" value="1"/>
</dbReference>
<dbReference type="GO" id="GO:0043682">
    <property type="term" value="F:P-type divalent copper transporter activity"/>
    <property type="evidence" value="ECO:0007669"/>
    <property type="project" value="TreeGrafter"/>
</dbReference>
<dbReference type="RefSeq" id="WP_099347015.1">
    <property type="nucleotide sequence ID" value="NZ_AP023326.1"/>
</dbReference>
<dbReference type="SFLD" id="SFLDG00002">
    <property type="entry name" value="C1.7:_P-type_atpase_like"/>
    <property type="match status" value="1"/>
</dbReference>
<evidence type="ECO:0000256" key="6">
    <source>
        <dbReference type="ARBA" id="ARBA00022692"/>
    </source>
</evidence>
<dbReference type="GO" id="GO:0055070">
    <property type="term" value="P:copper ion homeostasis"/>
    <property type="evidence" value="ECO:0007669"/>
    <property type="project" value="TreeGrafter"/>
</dbReference>
<dbReference type="InterPro" id="IPR023214">
    <property type="entry name" value="HAD_sf"/>
</dbReference>
<dbReference type="GO" id="GO:0016887">
    <property type="term" value="F:ATP hydrolysis activity"/>
    <property type="evidence" value="ECO:0007669"/>
    <property type="project" value="InterPro"/>
</dbReference>
<dbReference type="NCBIfam" id="TIGR01525">
    <property type="entry name" value="ATPase-IB_hvy"/>
    <property type="match status" value="1"/>
</dbReference>
<evidence type="ECO:0000256" key="4">
    <source>
        <dbReference type="ARBA" id="ARBA00022448"/>
    </source>
</evidence>
<dbReference type="Pfam" id="PF00122">
    <property type="entry name" value="E1-E2_ATPase"/>
    <property type="match status" value="1"/>
</dbReference>
<keyword evidence="5 14" id="KW-1003">Cell membrane</keyword>
<evidence type="ECO:0000313" key="16">
    <source>
        <dbReference type="EMBL" id="BCI67737.1"/>
    </source>
</evidence>
<comment type="similarity">
    <text evidence="2 14">Belongs to the cation transport ATPase (P-type) (TC 3.A.3) family. Type IB subfamily.</text>
</comment>
<dbReference type="SUPFAM" id="SSF55008">
    <property type="entry name" value="HMA, heavy metal-associated domain"/>
    <property type="match status" value="2"/>
</dbReference>
<organism evidence="16 17">
    <name type="scientific">Acetobacter aceti</name>
    <dbReference type="NCBI Taxonomy" id="435"/>
    <lineage>
        <taxon>Bacteria</taxon>
        <taxon>Pseudomonadati</taxon>
        <taxon>Pseudomonadota</taxon>
        <taxon>Alphaproteobacteria</taxon>
        <taxon>Acetobacterales</taxon>
        <taxon>Acetobacteraceae</taxon>
        <taxon>Acetobacter</taxon>
        <taxon>Acetobacter subgen. Acetobacter</taxon>
    </lineage>
</organism>
<dbReference type="PROSITE" id="PS01047">
    <property type="entry name" value="HMA_1"/>
    <property type="match status" value="2"/>
</dbReference>
<dbReference type="PROSITE" id="PS00154">
    <property type="entry name" value="ATPASE_E1_E2"/>
    <property type="match status" value="1"/>
</dbReference>
<dbReference type="EMBL" id="AP023326">
    <property type="protein sequence ID" value="BCI67737.1"/>
    <property type="molecule type" value="Genomic_DNA"/>
</dbReference>
<dbReference type="InterPro" id="IPR036412">
    <property type="entry name" value="HAD-like_sf"/>
</dbReference>
<feature type="transmembrane region" description="Helical" evidence="14">
    <location>
        <begin position="171"/>
        <end position="192"/>
    </location>
</feature>
<dbReference type="InterPro" id="IPR023299">
    <property type="entry name" value="ATPase_P-typ_cyto_dom_N"/>
</dbReference>
<name>A0A6S6PFJ0_ACEAC</name>
<dbReference type="SFLD" id="SFLDS00003">
    <property type="entry name" value="Haloacid_Dehalogenase"/>
    <property type="match status" value="1"/>
</dbReference>
<dbReference type="InterPro" id="IPR018303">
    <property type="entry name" value="ATPase_P-typ_P_site"/>
</dbReference>
<dbReference type="Gene3D" id="2.70.150.10">
    <property type="entry name" value="Calcium-transporting ATPase, cytoplasmic transduction domain A"/>
    <property type="match status" value="1"/>
</dbReference>
<dbReference type="SUPFAM" id="SSF56784">
    <property type="entry name" value="HAD-like"/>
    <property type="match status" value="1"/>
</dbReference>
<dbReference type="Proteomes" id="UP000515220">
    <property type="component" value="Chromosome"/>
</dbReference>
<dbReference type="InterPro" id="IPR027256">
    <property type="entry name" value="P-typ_ATPase_IB"/>
</dbReference>
<keyword evidence="9 14" id="KW-0067">ATP-binding</keyword>
<evidence type="ECO:0000256" key="8">
    <source>
        <dbReference type="ARBA" id="ARBA00022741"/>
    </source>
</evidence>
<feature type="transmembrane region" description="Helical" evidence="14">
    <location>
        <begin position="198"/>
        <end position="216"/>
    </location>
</feature>
<keyword evidence="11 14" id="KW-1133">Transmembrane helix</keyword>
<dbReference type="InterPro" id="IPR059000">
    <property type="entry name" value="ATPase_P-type_domA"/>
</dbReference>
<evidence type="ECO:0000256" key="7">
    <source>
        <dbReference type="ARBA" id="ARBA00022723"/>
    </source>
</evidence>
<dbReference type="Gene3D" id="3.40.50.1000">
    <property type="entry name" value="HAD superfamily/HAD-like"/>
    <property type="match status" value="1"/>
</dbReference>
<dbReference type="SUPFAM" id="SSF81665">
    <property type="entry name" value="Calcium ATPase, transmembrane domain M"/>
    <property type="match status" value="1"/>
</dbReference>
<dbReference type="FunFam" id="2.70.150.10:FF:000020">
    <property type="entry name" value="Copper-exporting P-type ATPase A"/>
    <property type="match status" value="1"/>
</dbReference>
<evidence type="ECO:0000256" key="11">
    <source>
        <dbReference type="ARBA" id="ARBA00022989"/>
    </source>
</evidence>
<dbReference type="CDD" id="cd02094">
    <property type="entry name" value="P-type_ATPase_Cu-like"/>
    <property type="match status" value="1"/>
</dbReference>
<evidence type="ECO:0000256" key="12">
    <source>
        <dbReference type="ARBA" id="ARBA00023065"/>
    </source>
</evidence>
<feature type="transmembrane region" description="Helical" evidence="14">
    <location>
        <begin position="257"/>
        <end position="275"/>
    </location>
</feature>
<sequence length="805" mass="83155">MINAADTPKNRLEPMPTVLALPVEGMTCAACAARLEKVLNRLPGVSAHVSFATHKAAITLAPDHAALKDVTDAVARAGFSVVPEHVTLAIEGMTCASCSARLTKVLERQEGVSANVNLATGKAEIDFIPGTVSINDLINTVTKTGFSATVAGTDDTARKVRREQEKRRLQLELATGILLTAPLLLDMVGGMHLMLPRWIQLVLATLVQFGLGAKFYRGAWAALRGGGANMDVLVALGTTVAWFASAVITVFGLPEQVWFESGATVLTLVTAGRLMETGARNRAAAGVERLAHLQPVKAHVETPQGVQDRPAASLAVGDVFVIRPGEAVPTDGVILTGESSLDEAMLTGESIPVGRGPNDPVRGGTINGAGVLRVRATAVGADTALARITRMVDEAEGSKAPIERLVDRVSAIFVPVILVIALLTLAGGWLLTGSFDRSLINTVAVLVVACPCALGLATPTAIMVGAGRGAAAGLLFRSAEALEQTGRIGVLLMDKTGTLTEGRPQVSGVFPQGNATEISLLALAAGLEGDSSHPLARAVREAATAQQITPDVIEGNRAVAGHGLEGVHQGETVRLGSARFLGIAPSGEAEAAMMSGQTLIGVEKGGQLLGWIAVADTIRPDAAQAISLLKRYGIRPIMVTGDTQAAACRVAEAVGIADIRAEVLPGDKADAVKQARTDAAPGTLIGMVGDGINDAPALASADVGIAMGGGTDVALETADVVLMRSRLLALVDAVSLSRATSRKIRQNLFFACIYNALGVPLAAFGVLPPMLSGAAMAMSSVSVVTSALLLNRWKPLPTPKSDHPE</sequence>
<keyword evidence="6 14" id="KW-0812">Transmembrane</keyword>
<dbReference type="Gene3D" id="3.30.70.100">
    <property type="match status" value="2"/>
</dbReference>
<dbReference type="Pfam" id="PF00403">
    <property type="entry name" value="HMA"/>
    <property type="match status" value="2"/>
</dbReference>
<evidence type="ECO:0000256" key="10">
    <source>
        <dbReference type="ARBA" id="ARBA00022967"/>
    </source>
</evidence>
<dbReference type="Gene3D" id="3.40.1110.10">
    <property type="entry name" value="Calcium-transporting ATPase, cytoplasmic domain N"/>
    <property type="match status" value="1"/>
</dbReference>
<keyword evidence="13 14" id="KW-0472">Membrane</keyword>
<evidence type="ECO:0000256" key="1">
    <source>
        <dbReference type="ARBA" id="ARBA00004651"/>
    </source>
</evidence>
<evidence type="ECO:0000256" key="2">
    <source>
        <dbReference type="ARBA" id="ARBA00006024"/>
    </source>
</evidence>
<keyword evidence="7 14" id="KW-0479">Metal-binding</keyword>
<evidence type="ECO:0000313" key="17">
    <source>
        <dbReference type="Proteomes" id="UP000515220"/>
    </source>
</evidence>
<feature type="domain" description="HMA" evidence="15">
    <location>
        <begin position="84"/>
        <end position="149"/>
    </location>
</feature>
<dbReference type="InterPro" id="IPR001757">
    <property type="entry name" value="P_typ_ATPase"/>
</dbReference>
<dbReference type="InterPro" id="IPR008250">
    <property type="entry name" value="ATPase_P-typ_transduc_dom_A_sf"/>
</dbReference>
<dbReference type="PROSITE" id="PS50846">
    <property type="entry name" value="HMA_2"/>
    <property type="match status" value="2"/>
</dbReference>
<feature type="transmembrane region" description="Helical" evidence="14">
    <location>
        <begin position="748"/>
        <end position="767"/>
    </location>
</feature>
<dbReference type="GO" id="GO:0005886">
    <property type="term" value="C:plasma membrane"/>
    <property type="evidence" value="ECO:0007669"/>
    <property type="project" value="UniProtKB-SubCell"/>
</dbReference>
<proteinExistence type="inferred from homology"/>
<evidence type="ECO:0000256" key="3">
    <source>
        <dbReference type="ARBA" id="ARBA00012517"/>
    </source>
</evidence>
<feature type="transmembrane region" description="Helical" evidence="14">
    <location>
        <begin position="443"/>
        <end position="467"/>
    </location>
</feature>
<dbReference type="GO" id="GO:0140581">
    <property type="term" value="F:P-type monovalent copper transporter activity"/>
    <property type="evidence" value="ECO:0007669"/>
    <property type="project" value="UniProtKB-EC"/>
</dbReference>
<dbReference type="PRINTS" id="PR00119">
    <property type="entry name" value="CATATPASE"/>
</dbReference>